<proteinExistence type="predicted"/>
<dbReference type="STRING" id="35608.A0A2U1KBC0"/>
<gene>
    <name evidence="2" type="ORF">CTI12_AA624920</name>
</gene>
<dbReference type="EMBL" id="PKPP01024538">
    <property type="protein sequence ID" value="PWA33943.1"/>
    <property type="molecule type" value="Genomic_DNA"/>
</dbReference>
<dbReference type="GO" id="GO:0030246">
    <property type="term" value="F:carbohydrate binding"/>
    <property type="evidence" value="ECO:0007669"/>
    <property type="project" value="UniProtKB-KW"/>
</dbReference>
<dbReference type="AlphaFoldDB" id="A0A2U1KBC0"/>
<accession>A0A2U1KBC0</accession>
<keyword evidence="2" id="KW-0430">Lectin</keyword>
<organism evidence="2 3">
    <name type="scientific">Artemisia annua</name>
    <name type="common">Sweet wormwood</name>
    <dbReference type="NCBI Taxonomy" id="35608"/>
    <lineage>
        <taxon>Eukaryota</taxon>
        <taxon>Viridiplantae</taxon>
        <taxon>Streptophyta</taxon>
        <taxon>Embryophyta</taxon>
        <taxon>Tracheophyta</taxon>
        <taxon>Spermatophyta</taxon>
        <taxon>Magnoliopsida</taxon>
        <taxon>eudicotyledons</taxon>
        <taxon>Gunneridae</taxon>
        <taxon>Pentapetalae</taxon>
        <taxon>asterids</taxon>
        <taxon>campanulids</taxon>
        <taxon>Asterales</taxon>
        <taxon>Asteraceae</taxon>
        <taxon>Asteroideae</taxon>
        <taxon>Anthemideae</taxon>
        <taxon>Artemisiinae</taxon>
        <taxon>Artemisia</taxon>
    </lineage>
</organism>
<protein>
    <submittedName>
        <fullName evidence="2">Concanavalin A-like lectin/glucanase, subgroup</fullName>
    </submittedName>
</protein>
<dbReference type="Proteomes" id="UP000245207">
    <property type="component" value="Unassembled WGS sequence"/>
</dbReference>
<feature type="region of interest" description="Disordered" evidence="1">
    <location>
        <begin position="40"/>
        <end position="61"/>
    </location>
</feature>
<comment type="caution">
    <text evidence="2">The sequence shown here is derived from an EMBL/GenBank/DDBJ whole genome shotgun (WGS) entry which is preliminary data.</text>
</comment>
<dbReference type="OrthoDB" id="1908121at2759"/>
<evidence type="ECO:0000256" key="1">
    <source>
        <dbReference type="SAM" id="MobiDB-lite"/>
    </source>
</evidence>
<keyword evidence="3" id="KW-1185">Reference proteome</keyword>
<name>A0A2U1KBC0_ARTAN</name>
<feature type="region of interest" description="Disordered" evidence="1">
    <location>
        <begin position="1"/>
        <end position="25"/>
    </location>
</feature>
<sequence length="61" mass="6840">MSRALKMLAKDDEPLPAPSNPPFVDEKTMELHSTTQKLLHYSDGDDSNSVATISHSHFFPR</sequence>
<evidence type="ECO:0000313" key="2">
    <source>
        <dbReference type="EMBL" id="PWA33943.1"/>
    </source>
</evidence>
<reference evidence="2 3" key="1">
    <citation type="journal article" date="2018" name="Mol. Plant">
        <title>The genome of Artemisia annua provides insight into the evolution of Asteraceae family and artemisinin biosynthesis.</title>
        <authorList>
            <person name="Shen Q."/>
            <person name="Zhang L."/>
            <person name="Liao Z."/>
            <person name="Wang S."/>
            <person name="Yan T."/>
            <person name="Shi P."/>
            <person name="Liu M."/>
            <person name="Fu X."/>
            <person name="Pan Q."/>
            <person name="Wang Y."/>
            <person name="Lv Z."/>
            <person name="Lu X."/>
            <person name="Zhang F."/>
            <person name="Jiang W."/>
            <person name="Ma Y."/>
            <person name="Chen M."/>
            <person name="Hao X."/>
            <person name="Li L."/>
            <person name="Tang Y."/>
            <person name="Lv G."/>
            <person name="Zhou Y."/>
            <person name="Sun X."/>
            <person name="Brodelius P.E."/>
            <person name="Rose J.K.C."/>
            <person name="Tang K."/>
        </authorList>
    </citation>
    <scope>NUCLEOTIDE SEQUENCE [LARGE SCALE GENOMIC DNA]</scope>
    <source>
        <strain evidence="3">cv. Huhao1</strain>
        <tissue evidence="2">Leaf</tissue>
    </source>
</reference>
<evidence type="ECO:0000313" key="3">
    <source>
        <dbReference type="Proteomes" id="UP000245207"/>
    </source>
</evidence>